<dbReference type="Pfam" id="PF00072">
    <property type="entry name" value="Response_reg"/>
    <property type="match status" value="1"/>
</dbReference>
<dbReference type="SUPFAM" id="SSF52172">
    <property type="entry name" value="CheY-like"/>
    <property type="match status" value="1"/>
</dbReference>
<dbReference type="GO" id="GO:0000160">
    <property type="term" value="P:phosphorelay signal transduction system"/>
    <property type="evidence" value="ECO:0007669"/>
    <property type="project" value="InterPro"/>
</dbReference>
<dbReference type="InterPro" id="IPR001789">
    <property type="entry name" value="Sig_transdc_resp-reg_receiver"/>
</dbReference>
<organism evidence="4">
    <name type="scientific">Thermococcus litoralis</name>
    <dbReference type="NCBI Taxonomy" id="2265"/>
    <lineage>
        <taxon>Archaea</taxon>
        <taxon>Methanobacteriati</taxon>
        <taxon>Methanobacteriota</taxon>
        <taxon>Thermococci</taxon>
        <taxon>Thermococcales</taxon>
        <taxon>Thermococcaceae</taxon>
        <taxon>Thermococcus</taxon>
    </lineage>
</organism>
<name>A0A7C0TZB4_THELI</name>
<dbReference type="InterPro" id="IPR050595">
    <property type="entry name" value="Bact_response_regulator"/>
</dbReference>
<dbReference type="PANTHER" id="PTHR44591">
    <property type="entry name" value="STRESS RESPONSE REGULATOR PROTEIN 1"/>
    <property type="match status" value="1"/>
</dbReference>
<dbReference type="SMART" id="SM00448">
    <property type="entry name" value="REC"/>
    <property type="match status" value="1"/>
</dbReference>
<evidence type="ECO:0000256" key="1">
    <source>
        <dbReference type="ARBA" id="ARBA00022553"/>
    </source>
</evidence>
<dbReference type="AlphaFoldDB" id="A0A7C0TZB4"/>
<proteinExistence type="predicted"/>
<accession>A0A7C0TZB4</accession>
<reference evidence="4" key="1">
    <citation type="journal article" date="2020" name="mSystems">
        <title>Genome- and Community-Level Interaction Insights into Carbon Utilization and Element Cycling Functions of Hydrothermarchaeota in Hydrothermal Sediment.</title>
        <authorList>
            <person name="Zhou Z."/>
            <person name="Liu Y."/>
            <person name="Xu W."/>
            <person name="Pan J."/>
            <person name="Luo Z.H."/>
            <person name="Li M."/>
        </authorList>
    </citation>
    <scope>NUCLEOTIDE SEQUENCE [LARGE SCALE GENOMIC DNA]</scope>
    <source>
        <strain evidence="4">HyVt-151</strain>
    </source>
</reference>
<evidence type="ECO:0000259" key="3">
    <source>
        <dbReference type="PROSITE" id="PS50110"/>
    </source>
</evidence>
<keyword evidence="1 2" id="KW-0597">Phosphoprotein</keyword>
<feature type="modified residue" description="4-aspartylphosphate" evidence="2">
    <location>
        <position position="53"/>
    </location>
</feature>
<gene>
    <name evidence="4" type="ORF">ENF72_02950</name>
</gene>
<feature type="domain" description="Response regulatory" evidence="3">
    <location>
        <begin position="4"/>
        <end position="120"/>
    </location>
</feature>
<dbReference type="PANTHER" id="PTHR44591:SF3">
    <property type="entry name" value="RESPONSE REGULATORY DOMAIN-CONTAINING PROTEIN"/>
    <property type="match status" value="1"/>
</dbReference>
<comment type="caution">
    <text evidence="4">The sequence shown here is derived from an EMBL/GenBank/DDBJ whole genome shotgun (WGS) entry which is preliminary data.</text>
</comment>
<dbReference type="Proteomes" id="UP000886210">
    <property type="component" value="Unassembled WGS sequence"/>
</dbReference>
<sequence>MSKKVLIVDDSDIVLRLHSYILEGAGFECITAENGFAAMEVLLREPVDLVITDINMPRMNGYELTRKIRETEGYETTPVIIISTEEEAKDKMKGMEAGANVYIVKPAQPESLITNVKMLLGE</sequence>
<dbReference type="EMBL" id="DQYG01000125">
    <property type="protein sequence ID" value="HDD31568.1"/>
    <property type="molecule type" value="Genomic_DNA"/>
</dbReference>
<evidence type="ECO:0000313" key="4">
    <source>
        <dbReference type="EMBL" id="HDD31568.1"/>
    </source>
</evidence>
<dbReference type="Gene3D" id="3.40.50.2300">
    <property type="match status" value="1"/>
</dbReference>
<protein>
    <submittedName>
        <fullName evidence="4">Response regulator</fullName>
    </submittedName>
</protein>
<dbReference type="PROSITE" id="PS50110">
    <property type="entry name" value="RESPONSE_REGULATORY"/>
    <property type="match status" value="1"/>
</dbReference>
<evidence type="ECO:0000256" key="2">
    <source>
        <dbReference type="PROSITE-ProRule" id="PRU00169"/>
    </source>
</evidence>
<dbReference type="InterPro" id="IPR011006">
    <property type="entry name" value="CheY-like_superfamily"/>
</dbReference>